<feature type="transmembrane region" description="Helical" evidence="1">
    <location>
        <begin position="80"/>
        <end position="97"/>
    </location>
</feature>
<organism evidence="2 3">
    <name type="scientific">Tetrahymena thermophila (strain SB210)</name>
    <dbReference type="NCBI Taxonomy" id="312017"/>
    <lineage>
        <taxon>Eukaryota</taxon>
        <taxon>Sar</taxon>
        <taxon>Alveolata</taxon>
        <taxon>Ciliophora</taxon>
        <taxon>Intramacronucleata</taxon>
        <taxon>Oligohymenophorea</taxon>
        <taxon>Hymenostomatida</taxon>
        <taxon>Tetrahymenina</taxon>
        <taxon>Tetrahymenidae</taxon>
        <taxon>Tetrahymena</taxon>
    </lineage>
</organism>
<dbReference type="AlphaFoldDB" id="Q22DB0"/>
<feature type="transmembrane region" description="Helical" evidence="1">
    <location>
        <begin position="21"/>
        <end position="40"/>
    </location>
</feature>
<keyword evidence="1" id="KW-1133">Transmembrane helix</keyword>
<dbReference type="Proteomes" id="UP000009168">
    <property type="component" value="Unassembled WGS sequence"/>
</dbReference>
<accession>Q22DB0</accession>
<proteinExistence type="predicted"/>
<gene>
    <name evidence="2" type="ORF">TTHERM_00992930</name>
</gene>
<name>Q22DB0_TETTS</name>
<feature type="transmembrane region" description="Helical" evidence="1">
    <location>
        <begin position="103"/>
        <end position="123"/>
    </location>
</feature>
<dbReference type="GeneID" id="7825004"/>
<evidence type="ECO:0000313" key="3">
    <source>
        <dbReference type="Proteomes" id="UP000009168"/>
    </source>
</evidence>
<reference evidence="3" key="1">
    <citation type="journal article" date="2006" name="PLoS Biol.">
        <title>Macronuclear genome sequence of the ciliate Tetrahymena thermophila, a model eukaryote.</title>
        <authorList>
            <person name="Eisen J.A."/>
            <person name="Coyne R.S."/>
            <person name="Wu M."/>
            <person name="Wu D."/>
            <person name="Thiagarajan M."/>
            <person name="Wortman J.R."/>
            <person name="Badger J.H."/>
            <person name="Ren Q."/>
            <person name="Amedeo P."/>
            <person name="Jones K.M."/>
            <person name="Tallon L.J."/>
            <person name="Delcher A.L."/>
            <person name="Salzberg S.L."/>
            <person name="Silva J.C."/>
            <person name="Haas B.J."/>
            <person name="Majoros W.H."/>
            <person name="Farzad M."/>
            <person name="Carlton J.M."/>
            <person name="Smith R.K. Jr."/>
            <person name="Garg J."/>
            <person name="Pearlman R.E."/>
            <person name="Karrer K.M."/>
            <person name="Sun L."/>
            <person name="Manning G."/>
            <person name="Elde N.C."/>
            <person name="Turkewitz A.P."/>
            <person name="Asai D.J."/>
            <person name="Wilkes D.E."/>
            <person name="Wang Y."/>
            <person name="Cai H."/>
            <person name="Collins K."/>
            <person name="Stewart B.A."/>
            <person name="Lee S.R."/>
            <person name="Wilamowska K."/>
            <person name="Weinberg Z."/>
            <person name="Ruzzo W.L."/>
            <person name="Wloga D."/>
            <person name="Gaertig J."/>
            <person name="Frankel J."/>
            <person name="Tsao C.-C."/>
            <person name="Gorovsky M.A."/>
            <person name="Keeling P.J."/>
            <person name="Waller R.F."/>
            <person name="Patron N.J."/>
            <person name="Cherry J.M."/>
            <person name="Stover N.A."/>
            <person name="Krieger C.J."/>
            <person name="del Toro C."/>
            <person name="Ryder H.F."/>
            <person name="Williamson S.C."/>
            <person name="Barbeau R.A."/>
            <person name="Hamilton E.P."/>
            <person name="Orias E."/>
        </authorList>
    </citation>
    <scope>NUCLEOTIDE SEQUENCE [LARGE SCALE GENOMIC DNA]</scope>
    <source>
        <strain evidence="3">SB210</strain>
    </source>
</reference>
<dbReference type="KEGG" id="tet:TTHERM_00992930"/>
<keyword evidence="1 2" id="KW-0812">Transmembrane</keyword>
<keyword evidence="1" id="KW-0472">Membrane</keyword>
<evidence type="ECO:0000256" key="1">
    <source>
        <dbReference type="SAM" id="Phobius"/>
    </source>
</evidence>
<dbReference type="RefSeq" id="XP_001030955.2">
    <property type="nucleotide sequence ID" value="XM_001030955.2"/>
</dbReference>
<feature type="transmembrane region" description="Helical" evidence="1">
    <location>
        <begin position="46"/>
        <end position="68"/>
    </location>
</feature>
<sequence length="520" mass="61862">MIVFAVFIPHFVGNFLGERKFPNFVFISLILMWIFCIDLICPITNIIIKVVSFEFFAFITMPIMILNLSNLKSHDYRPFAFVYSVSYIIGFLIYFAADYQFRLAFQFILYQYVTVISYLRYIFSNNMQICQVKLNTINSNKSKTDKLLYIGKIQGRHLVMAKKANLMIFDMLSGQKLFQTPPQCLQRKKQILHLFNDDQRQILIYIKQDDNNKYKLYTLALRGFKQIGCQLINDDLSQKHVVYDSHSMSILYLCESYSEETNIQTFCLRKFSIMDSSQITSCYLNIGKLQIHNFTQFIFYNFNKLVVKTNYIQYADKLQLFQVDFDQNVNKKIQVQSTRNIKDQNTLNDELNEDYISDSEEIFMNFKKYQQQQQKNSTFNNNYFEFICDEIQEFFYYKKSLLVSTNLNIYLLNSNNLELKFKLDIFHLFATAYPLTQDYFIINKNDDYYICEIQENSTQNNKNLLKKLFWKNNQYKLSIKSFFKIPGGQNLLHISKIQNSKHIMLATKKLIINIIDFDPK</sequence>
<dbReference type="HOGENOM" id="CLU_718640_0_0_1"/>
<dbReference type="EMBL" id="GG662439">
    <property type="protein sequence ID" value="EAR83292.2"/>
    <property type="molecule type" value="Genomic_DNA"/>
</dbReference>
<evidence type="ECO:0000313" key="2">
    <source>
        <dbReference type="EMBL" id="EAR83292.2"/>
    </source>
</evidence>
<protein>
    <submittedName>
        <fullName evidence="2">Transmembrane protein, putative</fullName>
    </submittedName>
</protein>
<keyword evidence="3" id="KW-1185">Reference proteome</keyword>
<dbReference type="InParanoid" id="Q22DB0"/>